<accession>A0A2N5P4Y1</accession>
<evidence type="ECO:0000313" key="12">
    <source>
        <dbReference type="EMBL" id="RHD05174.1"/>
    </source>
</evidence>
<evidence type="ECO:0000313" key="19">
    <source>
        <dbReference type="Proteomes" id="UP000234891"/>
    </source>
</evidence>
<dbReference type="Proteomes" id="UP000260808">
    <property type="component" value="Unassembled WGS sequence"/>
</dbReference>
<evidence type="ECO:0000313" key="17">
    <source>
        <dbReference type="Proteomes" id="UP000234840"/>
    </source>
</evidence>
<reference evidence="21 22" key="2">
    <citation type="submission" date="2018-08" db="EMBL/GenBank/DDBJ databases">
        <title>A genome reference for cultivated species of the human gut microbiota.</title>
        <authorList>
            <person name="Zou Y."/>
            <person name="Xue W."/>
            <person name="Luo G."/>
        </authorList>
    </citation>
    <scope>NUCLEOTIDE SEQUENCE [LARGE SCALE GENOMIC DNA]</scope>
    <source>
        <strain evidence="11 22">AF19-16AC</strain>
        <strain evidence="10 28">AF27-4BH</strain>
        <strain evidence="16 26">AF33-12</strain>
        <strain evidence="15 24">AM12-54</strain>
        <strain evidence="14 23">AM21-18</strain>
        <strain evidence="13 27">AM22-7AC</strain>
        <strain evidence="12 25">AM32-6</strain>
        <strain evidence="9 21">TF01-20-2</strain>
    </source>
</reference>
<evidence type="ECO:0000313" key="21">
    <source>
        <dbReference type="Proteomes" id="UP000260808"/>
    </source>
</evidence>
<dbReference type="AlphaFoldDB" id="A0A2N5P4Y1"/>
<dbReference type="EMBL" id="QSSX01000015">
    <property type="protein sequence ID" value="RGM23174.1"/>
    <property type="molecule type" value="Genomic_DNA"/>
</dbReference>
<evidence type="ECO:0000313" key="2">
    <source>
        <dbReference type="EMBL" id="NSI18289.1"/>
    </source>
</evidence>
<evidence type="ECO:0000313" key="4">
    <source>
        <dbReference type="EMBL" id="NSI65438.1"/>
    </source>
</evidence>
<dbReference type="Proteomes" id="UP000234849">
    <property type="component" value="Unassembled WGS sequence"/>
</dbReference>
<evidence type="ECO:0000313" key="27">
    <source>
        <dbReference type="Proteomes" id="UP000285697"/>
    </source>
</evidence>
<dbReference type="EMBL" id="NIHT01000011">
    <property type="protein sequence ID" value="PLT75363.1"/>
    <property type="molecule type" value="Genomic_DNA"/>
</dbReference>
<dbReference type="Proteomes" id="UP000235093">
    <property type="component" value="Unassembled WGS sequence"/>
</dbReference>
<evidence type="ECO:0000256" key="1">
    <source>
        <dbReference type="SAM" id="Phobius"/>
    </source>
</evidence>
<dbReference type="Proteomes" id="UP001296643">
    <property type="component" value="Unassembled WGS sequence"/>
</dbReference>
<name>A0A2N5P4Y1_MEDGN</name>
<sequence>MKMFHVKRQLLALFMPGFLLGILYVNLEAEQFAAGAGIFSEYFLKQYRAADILTGEYIWYLLQVRLLPFLVLLGSAFTKFRKAAVILFLIWTGFSAGLLFSMAVLGMGVKGSILCIAGMLPQFLCYIPAYLIVVWYAYCYPRMQWNIQKSLVSGGLLLVGIVLELYVNPVLVGAFLKTL</sequence>
<keyword evidence="1" id="KW-0472">Membrane</keyword>
<dbReference type="EMBL" id="QRWQ01000009">
    <property type="protein sequence ID" value="RGT38124.1"/>
    <property type="molecule type" value="Genomic_DNA"/>
</dbReference>
<evidence type="ECO:0000313" key="20">
    <source>
        <dbReference type="Proteomes" id="UP000235093"/>
    </source>
</evidence>
<dbReference type="EMBL" id="JAAIRY010000013">
    <property type="protein sequence ID" value="NSI65438.1"/>
    <property type="molecule type" value="Genomic_DNA"/>
</dbReference>
<reference evidence="2" key="4">
    <citation type="submission" date="2020-02" db="EMBL/GenBank/DDBJ databases">
        <authorList>
            <person name="Littmann E."/>
            <person name="Sorbara M."/>
        </authorList>
    </citation>
    <scope>NUCLEOTIDE SEQUENCE</scope>
    <source>
        <strain evidence="4">MSK.11.9</strain>
        <strain evidence="3">MSK.15.32</strain>
        <strain evidence="2">MSK.22.53</strain>
    </source>
</reference>
<evidence type="ECO:0000313" key="23">
    <source>
        <dbReference type="Proteomes" id="UP000283981"/>
    </source>
</evidence>
<dbReference type="Proteomes" id="UP000283981">
    <property type="component" value="Unassembled WGS sequence"/>
</dbReference>
<dbReference type="EMBL" id="JAAIRM010000003">
    <property type="protein sequence ID" value="NSI18289.1"/>
    <property type="molecule type" value="Genomic_DNA"/>
</dbReference>
<proteinExistence type="predicted"/>
<dbReference type="EMBL" id="QRLN01000007">
    <property type="protein sequence ID" value="RHJ13001.1"/>
    <property type="molecule type" value="Genomic_DNA"/>
</dbReference>
<evidence type="ECO:0000313" key="24">
    <source>
        <dbReference type="Proteomes" id="UP000283992"/>
    </source>
</evidence>
<evidence type="ECO:0000313" key="15">
    <source>
        <dbReference type="EMBL" id="RHJ13001.1"/>
    </source>
</evidence>
<gene>
    <name evidence="5" type="ORF">CDL18_08380</name>
    <name evidence="8" type="ORF">CDL20_06150</name>
    <name evidence="7" type="ORF">CDL23_08170</name>
    <name evidence="6" type="ORF">CDL26_05590</name>
    <name evidence="15" type="ORF">DW142_07005</name>
    <name evidence="14" type="ORF">DW243_00600</name>
    <name evidence="13" type="ORF">DW270_06375</name>
    <name evidence="12" type="ORF">DW812_11240</name>
    <name evidence="11" type="ORF">DWX36_10680</name>
    <name evidence="10" type="ORF">DWY88_08150</name>
    <name evidence="16" type="ORF">DWZ50_04900</name>
    <name evidence="9" type="ORF">DXC31_07780</name>
    <name evidence="2" type="ORF">G4958_02730</name>
    <name evidence="4" type="ORF">G4981_09175</name>
    <name evidence="3" type="ORF">G4993_07015</name>
</gene>
<feature type="transmembrane region" description="Helical" evidence="1">
    <location>
        <begin position="111"/>
        <end position="138"/>
    </location>
</feature>
<reference evidence="17 18" key="1">
    <citation type="journal article" date="2017" name="Genome Med.">
        <title>A novel Ruminococcus gnavus clade enriched in inflammatory bowel disease patients.</title>
        <authorList>
            <person name="Hall A.B."/>
            <person name="Yassour M."/>
            <person name="Sauk J."/>
            <person name="Garner A."/>
            <person name="Jiang X."/>
            <person name="Arthur T."/>
            <person name="Lagoudas G.K."/>
            <person name="Vatanen T."/>
            <person name="Fornelos N."/>
            <person name="Wilson R."/>
            <person name="Bertha M."/>
            <person name="Cohen M."/>
            <person name="Garber J."/>
            <person name="Khalili H."/>
            <person name="Gevers D."/>
            <person name="Ananthakrishnan A.N."/>
            <person name="Kugathasan S."/>
            <person name="Lander E.S."/>
            <person name="Blainey P."/>
            <person name="Vlamakis H."/>
            <person name="Xavier R.J."/>
            <person name="Huttenhower C."/>
        </authorList>
    </citation>
    <scope>NUCLEOTIDE SEQUENCE [LARGE SCALE GENOMIC DNA]</scope>
    <source>
        <strain evidence="5 18">RJX1118</strain>
        <strain evidence="6 19">RJX1124</strain>
        <strain evidence="7 20">RJX1125</strain>
        <strain evidence="8 17">RJX1128</strain>
    </source>
</reference>
<dbReference type="Proteomes" id="UP000284472">
    <property type="component" value="Unassembled WGS sequence"/>
</dbReference>
<evidence type="ECO:0000313" key="26">
    <source>
        <dbReference type="Proteomes" id="UP000285610"/>
    </source>
</evidence>
<dbReference type="EMBL" id="QRTJ01000013">
    <property type="protein sequence ID" value="RGQ67930.1"/>
    <property type="molecule type" value="Genomic_DNA"/>
</dbReference>
<dbReference type="EMBL" id="QRIS01000001">
    <property type="protein sequence ID" value="RHG88875.1"/>
    <property type="molecule type" value="Genomic_DNA"/>
</dbReference>
<evidence type="ECO:0000313" key="16">
    <source>
        <dbReference type="EMBL" id="RHM79192.1"/>
    </source>
</evidence>
<dbReference type="Proteomes" id="UP001296580">
    <property type="component" value="Unassembled WGS sequence"/>
</dbReference>
<dbReference type="EMBL" id="NIHW01000012">
    <property type="protein sequence ID" value="PLT87544.1"/>
    <property type="molecule type" value="Genomic_DNA"/>
</dbReference>
<evidence type="ECO:0000313" key="25">
    <source>
        <dbReference type="Proteomes" id="UP000284472"/>
    </source>
</evidence>
<keyword evidence="1" id="KW-1133">Transmembrane helix</keyword>
<feature type="transmembrane region" description="Helical" evidence="1">
    <location>
        <begin position="57"/>
        <end position="77"/>
    </location>
</feature>
<protein>
    <submittedName>
        <fullName evidence="9">Stage II sporulation protein M</fullName>
    </submittedName>
</protein>
<dbReference type="Proteomes" id="UP000283992">
    <property type="component" value="Unassembled WGS sequence"/>
</dbReference>
<feature type="transmembrane region" description="Helical" evidence="1">
    <location>
        <begin position="84"/>
        <end position="105"/>
    </location>
</feature>
<dbReference type="EMBL" id="QRIA01000006">
    <property type="protein sequence ID" value="RHG20566.1"/>
    <property type="molecule type" value="Genomic_DNA"/>
</dbReference>
<evidence type="ECO:0000313" key="3">
    <source>
        <dbReference type="EMBL" id="NSI58153.1"/>
    </source>
</evidence>
<dbReference type="Proteomes" id="UP000285610">
    <property type="component" value="Unassembled WGS sequence"/>
</dbReference>
<dbReference type="Proteomes" id="UP001296581">
    <property type="component" value="Unassembled WGS sequence"/>
</dbReference>
<keyword evidence="1" id="KW-0812">Transmembrane</keyword>
<reference evidence="2" key="3">
    <citation type="journal article" date="2020" name="Cell Host Microbe">
        <title>Functional and Genomic Variation between Human-Derived Isolates of Lachnospiraceae Reveals Inter- and Intra-Species Diversity.</title>
        <authorList>
            <person name="Sorbara M.T."/>
            <person name="Littmann E.R."/>
            <person name="Fontana E."/>
            <person name="Moody T.U."/>
            <person name="Kohout C.E."/>
            <person name="Gjonbalaj M."/>
            <person name="Eaton V."/>
            <person name="Seok R."/>
            <person name="Leiner I.M."/>
            <person name="Pamer E.G."/>
        </authorList>
    </citation>
    <scope>NUCLEOTIDE SEQUENCE</scope>
    <source>
        <strain evidence="4">MSK.11.9</strain>
        <strain evidence="3">MSK.15.32</strain>
        <strain evidence="2">MSK.22.53</strain>
    </source>
</reference>
<dbReference type="STRING" id="33038.GCA_900067245_03264"/>
<dbReference type="EMBL" id="JAAIRV010000010">
    <property type="protein sequence ID" value="NSI58153.1"/>
    <property type="molecule type" value="Genomic_DNA"/>
</dbReference>
<evidence type="ECO:0000313" key="22">
    <source>
        <dbReference type="Proteomes" id="UP000283834"/>
    </source>
</evidence>
<dbReference type="Proteomes" id="UP000285697">
    <property type="component" value="Unassembled WGS sequence"/>
</dbReference>
<evidence type="ECO:0000313" key="7">
    <source>
        <dbReference type="EMBL" id="PLT75363.1"/>
    </source>
</evidence>
<comment type="caution">
    <text evidence="9">The sequence shown here is derived from an EMBL/GenBank/DDBJ whole genome shotgun (WGS) entry which is preliminary data.</text>
</comment>
<dbReference type="EMBL" id="NIHM01000009">
    <property type="protein sequence ID" value="PLT55304.1"/>
    <property type="molecule type" value="Genomic_DNA"/>
</dbReference>
<evidence type="ECO:0000313" key="5">
    <source>
        <dbReference type="EMBL" id="PLT55304.1"/>
    </source>
</evidence>
<organism evidence="9 21">
    <name type="scientific">Mediterraneibacter gnavus</name>
    <name type="common">Ruminococcus gnavus</name>
    <dbReference type="NCBI Taxonomy" id="33038"/>
    <lineage>
        <taxon>Bacteria</taxon>
        <taxon>Bacillati</taxon>
        <taxon>Bacillota</taxon>
        <taxon>Clostridia</taxon>
        <taxon>Lachnospirales</taxon>
        <taxon>Lachnospiraceae</taxon>
        <taxon>Mediterraneibacter</taxon>
    </lineage>
</organism>
<dbReference type="Proteomes" id="UP000286137">
    <property type="component" value="Unassembled WGS sequence"/>
</dbReference>
<evidence type="ECO:0000313" key="6">
    <source>
        <dbReference type="EMBL" id="PLT73429.1"/>
    </source>
</evidence>
<evidence type="ECO:0000313" key="28">
    <source>
        <dbReference type="Proteomes" id="UP000286137"/>
    </source>
</evidence>
<dbReference type="EMBL" id="NIHS01000007">
    <property type="protein sequence ID" value="PLT73429.1"/>
    <property type="molecule type" value="Genomic_DNA"/>
</dbReference>
<evidence type="ECO:0000313" key="18">
    <source>
        <dbReference type="Proteomes" id="UP000234849"/>
    </source>
</evidence>
<evidence type="ECO:0000313" key="11">
    <source>
        <dbReference type="EMBL" id="RGT38124.1"/>
    </source>
</evidence>
<feature type="transmembrane region" description="Helical" evidence="1">
    <location>
        <begin position="150"/>
        <end position="176"/>
    </location>
</feature>
<evidence type="ECO:0000313" key="8">
    <source>
        <dbReference type="EMBL" id="PLT87544.1"/>
    </source>
</evidence>
<dbReference type="EMBL" id="QSIR01000016">
    <property type="protein sequence ID" value="RHD05174.1"/>
    <property type="molecule type" value="Genomic_DNA"/>
</dbReference>
<evidence type="ECO:0000313" key="13">
    <source>
        <dbReference type="EMBL" id="RHG20566.1"/>
    </source>
</evidence>
<dbReference type="Proteomes" id="UP000283834">
    <property type="component" value="Unassembled WGS sequence"/>
</dbReference>
<dbReference type="Proteomes" id="UP000234840">
    <property type="component" value="Unassembled WGS sequence"/>
</dbReference>
<evidence type="ECO:0000313" key="14">
    <source>
        <dbReference type="EMBL" id="RHG88875.1"/>
    </source>
</evidence>
<evidence type="ECO:0000313" key="10">
    <source>
        <dbReference type="EMBL" id="RGQ67930.1"/>
    </source>
</evidence>
<dbReference type="Proteomes" id="UP000234891">
    <property type="component" value="Unassembled WGS sequence"/>
</dbReference>
<dbReference type="EMBL" id="QRQE01000008">
    <property type="protein sequence ID" value="RHM79192.1"/>
    <property type="molecule type" value="Genomic_DNA"/>
</dbReference>
<evidence type="ECO:0000313" key="9">
    <source>
        <dbReference type="EMBL" id="RGM23174.1"/>
    </source>
</evidence>